<evidence type="ECO:0008006" key="4">
    <source>
        <dbReference type="Google" id="ProtNLM"/>
    </source>
</evidence>
<gene>
    <name evidence="2" type="ORF">OXH55_16345</name>
</gene>
<sequence>MFRFISIIKENKKANYIFDLRLDKGNKRLIIILITIMIYLLLFCIKGFISEGLIIFDTIKPIILLQLINYTIKFKRKIGVTKEGIVYCFTLIKWEDIENYEFKDCNLLIINYRWYFSFERNYYNDIYTFLKMHLNI</sequence>
<feature type="transmembrane region" description="Helical" evidence="1">
    <location>
        <begin position="29"/>
        <end position="48"/>
    </location>
</feature>
<name>A0ABT4CT25_9CLOT</name>
<protein>
    <recommendedName>
        <fullName evidence="4">DUF5673 domain-containing protein</fullName>
    </recommendedName>
</protein>
<comment type="caution">
    <text evidence="2">The sequence shown here is derived from an EMBL/GenBank/DDBJ whole genome shotgun (WGS) entry which is preliminary data.</text>
</comment>
<keyword evidence="1" id="KW-0472">Membrane</keyword>
<keyword evidence="3" id="KW-1185">Reference proteome</keyword>
<reference evidence="2" key="1">
    <citation type="submission" date="2022-12" db="EMBL/GenBank/DDBJ databases">
        <authorList>
            <person name="Wang J."/>
        </authorList>
    </citation>
    <scope>NUCLEOTIDE SEQUENCE</scope>
    <source>
        <strain evidence="2">HY-42-06</strain>
    </source>
</reference>
<keyword evidence="1" id="KW-0812">Transmembrane</keyword>
<dbReference type="EMBL" id="JAPQES010000006">
    <property type="protein sequence ID" value="MCY6372202.1"/>
    <property type="molecule type" value="Genomic_DNA"/>
</dbReference>
<evidence type="ECO:0000256" key="1">
    <source>
        <dbReference type="SAM" id="Phobius"/>
    </source>
</evidence>
<organism evidence="2 3">
    <name type="scientific">Clostridium ganghwense</name>
    <dbReference type="NCBI Taxonomy" id="312089"/>
    <lineage>
        <taxon>Bacteria</taxon>
        <taxon>Bacillati</taxon>
        <taxon>Bacillota</taxon>
        <taxon>Clostridia</taxon>
        <taxon>Eubacteriales</taxon>
        <taxon>Clostridiaceae</taxon>
        <taxon>Clostridium</taxon>
    </lineage>
</organism>
<dbReference type="RefSeq" id="WP_268051136.1">
    <property type="nucleotide sequence ID" value="NZ_JAPQES010000006.1"/>
</dbReference>
<dbReference type="Proteomes" id="UP001079657">
    <property type="component" value="Unassembled WGS sequence"/>
</dbReference>
<proteinExistence type="predicted"/>
<accession>A0ABT4CT25</accession>
<evidence type="ECO:0000313" key="3">
    <source>
        <dbReference type="Proteomes" id="UP001079657"/>
    </source>
</evidence>
<keyword evidence="1" id="KW-1133">Transmembrane helix</keyword>
<feature type="transmembrane region" description="Helical" evidence="1">
    <location>
        <begin position="54"/>
        <end position="72"/>
    </location>
</feature>
<evidence type="ECO:0000313" key="2">
    <source>
        <dbReference type="EMBL" id="MCY6372202.1"/>
    </source>
</evidence>